<dbReference type="AlphaFoldDB" id="A0A7G3B851"/>
<keyword evidence="1" id="KW-1133">Transmembrane helix</keyword>
<feature type="transmembrane region" description="Helical" evidence="1">
    <location>
        <begin position="24"/>
        <end position="47"/>
    </location>
</feature>
<evidence type="ECO:0000313" key="2">
    <source>
        <dbReference type="EMBL" id="MBC1179556.1"/>
    </source>
</evidence>
<evidence type="ECO:0000256" key="1">
    <source>
        <dbReference type="SAM" id="Phobius"/>
    </source>
</evidence>
<organism evidence="2">
    <name type="scientific">Lutzomyia longipalpis</name>
    <name type="common">Sand fly</name>
    <dbReference type="NCBI Taxonomy" id="7200"/>
    <lineage>
        <taxon>Eukaryota</taxon>
        <taxon>Metazoa</taxon>
        <taxon>Ecdysozoa</taxon>
        <taxon>Arthropoda</taxon>
        <taxon>Hexapoda</taxon>
        <taxon>Insecta</taxon>
        <taxon>Pterygota</taxon>
        <taxon>Neoptera</taxon>
        <taxon>Endopterygota</taxon>
        <taxon>Diptera</taxon>
        <taxon>Nematocera</taxon>
        <taxon>Psychodoidea</taxon>
        <taxon>Psychodidae</taxon>
        <taxon>Lutzomyia</taxon>
        <taxon>Lutzomyia</taxon>
    </lineage>
</organism>
<reference evidence="2" key="1">
    <citation type="journal article" date="2020" name="BMC">
        <title>Leishmania infection induces a limited differential gene expression in the sand fly midgut.</title>
        <authorList>
            <person name="Coutinho-Abreu I.V."/>
            <person name="Serafim T.D."/>
            <person name="Meneses C."/>
            <person name="Kamhawi S."/>
            <person name="Oliveira F."/>
            <person name="Valenzuela J.G."/>
        </authorList>
    </citation>
    <scope>NUCLEOTIDE SEQUENCE</scope>
    <source>
        <strain evidence="2">Jacobina</strain>
        <tissue evidence="2">Midgut</tissue>
    </source>
</reference>
<keyword evidence="1" id="KW-0472">Membrane</keyword>
<proteinExistence type="predicted"/>
<name>A0A7G3B851_LUTLO</name>
<protein>
    <submittedName>
        <fullName evidence="2">Uncharacterized protein</fullName>
    </submittedName>
</protein>
<accession>A0A7G3B851</accession>
<sequence>MSSKRRRASSGSLFWSFSNSNTCFLIFSFFITLWYFLLFILFCRLAFSISYDSFRRSRASSFCCTKSSFLESFPSDLASFCGVSASASLPGLLASRASSSSIKSDLIR</sequence>
<keyword evidence="1" id="KW-0812">Transmembrane</keyword>
<dbReference type="EMBL" id="GITU01010853">
    <property type="protein sequence ID" value="MBC1179556.1"/>
    <property type="molecule type" value="Transcribed_RNA"/>
</dbReference>